<reference evidence="17" key="1">
    <citation type="submission" date="2019-12" db="EMBL/GenBank/DDBJ databases">
        <title>Clostridiaceae gen. nov. sp. nov., isolated from sediment in Xinjiang, China.</title>
        <authorList>
            <person name="Zhang R."/>
        </authorList>
    </citation>
    <scope>NUCLEOTIDE SEQUENCE</scope>
    <source>
        <strain evidence="17">D2Q-11</strain>
    </source>
</reference>
<dbReference type="SUPFAM" id="SSF47384">
    <property type="entry name" value="Homodimeric domain of signal transducing histidine kinase"/>
    <property type="match status" value="1"/>
</dbReference>
<feature type="transmembrane region" description="Helical" evidence="14">
    <location>
        <begin position="156"/>
        <end position="179"/>
    </location>
</feature>
<feature type="transmembrane region" description="Helical" evidence="14">
    <location>
        <begin position="12"/>
        <end position="34"/>
    </location>
</feature>
<name>A0A942UUF7_9FIRM</name>
<dbReference type="SUPFAM" id="SSF158472">
    <property type="entry name" value="HAMP domain-like"/>
    <property type="match status" value="1"/>
</dbReference>
<keyword evidence="11 14" id="KW-1133">Transmembrane helix</keyword>
<sequence>MKHSIFRKLLKNYILMFFISTLLVFIAYFLLLFVDGILNKDLISKTYTAETLMKDDYNSIQVGEVIKNNGSVQVVTQNLKVINLGGTKGITNTELTTEEWSNFLINSQRKENNYNYSIEYNESQDFWLVVTFPVSLRIFFGIVTNEEIMSSDFVRVLSIILSIIIIYIVMLVISTSIYAKISSANFIKPLRELCKSTKNLAQGDYKERVNLHLTAEFAELQKNFNHLASQLEVQKKFREESESLRKQMILDVSHDLKNPLSSILGYSELCLENNVNSTQKQKYLEIIYNNSLRANGLITDLFHLSKIDSPDFKLSLQKVDIGEFLREKISDSLPLLEESEFQWDFNIPEKEIILSIDPQQMDRVFFNLFTNSIKYNSKGTTLSVSLSKQKDTVSIVVADNGIGIDKELEKEIFKPFVREDKSRNSQTGGSGLGLTIVKKIVEAHNGTITLQTFKNVGCKFEIILPI</sequence>
<dbReference type="InterPro" id="IPR036890">
    <property type="entry name" value="HATPase_C_sf"/>
</dbReference>
<comment type="catalytic activity">
    <reaction evidence="1">
        <text>ATP + protein L-histidine = ADP + protein N-phospho-L-histidine.</text>
        <dbReference type="EC" id="2.7.13.3"/>
    </reaction>
</comment>
<keyword evidence="10" id="KW-0067">ATP-binding</keyword>
<dbReference type="InterPro" id="IPR003660">
    <property type="entry name" value="HAMP_dom"/>
</dbReference>
<evidence type="ECO:0000256" key="12">
    <source>
        <dbReference type="ARBA" id="ARBA00023012"/>
    </source>
</evidence>
<keyword evidence="9 17" id="KW-0418">Kinase</keyword>
<evidence type="ECO:0000256" key="11">
    <source>
        <dbReference type="ARBA" id="ARBA00022989"/>
    </source>
</evidence>
<keyword evidence="13 14" id="KW-0472">Membrane</keyword>
<evidence type="ECO:0000256" key="14">
    <source>
        <dbReference type="SAM" id="Phobius"/>
    </source>
</evidence>
<keyword evidence="18" id="KW-1185">Reference proteome</keyword>
<feature type="domain" description="HAMP" evidence="16">
    <location>
        <begin position="184"/>
        <end position="236"/>
    </location>
</feature>
<proteinExistence type="predicted"/>
<dbReference type="Pfam" id="PF00512">
    <property type="entry name" value="HisKA"/>
    <property type="match status" value="1"/>
</dbReference>
<dbReference type="SMART" id="SM00387">
    <property type="entry name" value="HATPase_c"/>
    <property type="match status" value="1"/>
</dbReference>
<keyword evidence="5" id="KW-0597">Phosphoprotein</keyword>
<dbReference type="GO" id="GO:0005886">
    <property type="term" value="C:plasma membrane"/>
    <property type="evidence" value="ECO:0007669"/>
    <property type="project" value="UniProtKB-SubCell"/>
</dbReference>
<dbReference type="InterPro" id="IPR003661">
    <property type="entry name" value="HisK_dim/P_dom"/>
</dbReference>
<dbReference type="CDD" id="cd06225">
    <property type="entry name" value="HAMP"/>
    <property type="match status" value="1"/>
</dbReference>
<accession>A0A942UUF7</accession>
<comment type="subcellular location">
    <subcellularLocation>
        <location evidence="2">Cell membrane</location>
        <topology evidence="2">Multi-pass membrane protein</topology>
    </subcellularLocation>
</comment>
<dbReference type="Gene3D" id="3.30.565.10">
    <property type="entry name" value="Histidine kinase-like ATPase, C-terminal domain"/>
    <property type="match status" value="1"/>
</dbReference>
<evidence type="ECO:0000259" key="15">
    <source>
        <dbReference type="PROSITE" id="PS50109"/>
    </source>
</evidence>
<feature type="domain" description="Histidine kinase" evidence="15">
    <location>
        <begin position="251"/>
        <end position="466"/>
    </location>
</feature>
<dbReference type="GO" id="GO:0005524">
    <property type="term" value="F:ATP binding"/>
    <property type="evidence" value="ECO:0007669"/>
    <property type="project" value="UniProtKB-KW"/>
</dbReference>
<dbReference type="PRINTS" id="PR00344">
    <property type="entry name" value="BCTRLSENSOR"/>
</dbReference>
<evidence type="ECO:0000256" key="5">
    <source>
        <dbReference type="ARBA" id="ARBA00022553"/>
    </source>
</evidence>
<dbReference type="Pfam" id="PF02518">
    <property type="entry name" value="HATPase_c"/>
    <property type="match status" value="1"/>
</dbReference>
<dbReference type="AlphaFoldDB" id="A0A942UUF7"/>
<evidence type="ECO:0000256" key="1">
    <source>
        <dbReference type="ARBA" id="ARBA00000085"/>
    </source>
</evidence>
<dbReference type="Proteomes" id="UP000724672">
    <property type="component" value="Unassembled WGS sequence"/>
</dbReference>
<dbReference type="FunFam" id="3.30.565.10:FF:000006">
    <property type="entry name" value="Sensor histidine kinase WalK"/>
    <property type="match status" value="1"/>
</dbReference>
<dbReference type="InterPro" id="IPR003594">
    <property type="entry name" value="HATPase_dom"/>
</dbReference>
<dbReference type="PROSITE" id="PS50109">
    <property type="entry name" value="HIS_KIN"/>
    <property type="match status" value="1"/>
</dbReference>
<dbReference type="Gene3D" id="1.10.287.130">
    <property type="match status" value="1"/>
</dbReference>
<keyword evidence="7 14" id="KW-0812">Transmembrane</keyword>
<dbReference type="SMART" id="SM00304">
    <property type="entry name" value="HAMP"/>
    <property type="match status" value="1"/>
</dbReference>
<dbReference type="InterPro" id="IPR036097">
    <property type="entry name" value="HisK_dim/P_sf"/>
</dbReference>
<feature type="transmembrane region" description="Helical" evidence="14">
    <location>
        <begin position="126"/>
        <end position="144"/>
    </location>
</feature>
<dbReference type="RefSeq" id="WP_203366720.1">
    <property type="nucleotide sequence ID" value="NZ_WSFT01000037.1"/>
</dbReference>
<dbReference type="InterPro" id="IPR005467">
    <property type="entry name" value="His_kinase_dom"/>
</dbReference>
<evidence type="ECO:0000256" key="9">
    <source>
        <dbReference type="ARBA" id="ARBA00022777"/>
    </source>
</evidence>
<dbReference type="Gene3D" id="6.10.340.10">
    <property type="match status" value="1"/>
</dbReference>
<evidence type="ECO:0000256" key="3">
    <source>
        <dbReference type="ARBA" id="ARBA00012438"/>
    </source>
</evidence>
<evidence type="ECO:0000313" key="18">
    <source>
        <dbReference type="Proteomes" id="UP000724672"/>
    </source>
</evidence>
<keyword evidence="8" id="KW-0547">Nucleotide-binding</keyword>
<keyword evidence="6" id="KW-0808">Transferase</keyword>
<evidence type="ECO:0000256" key="7">
    <source>
        <dbReference type="ARBA" id="ARBA00022692"/>
    </source>
</evidence>
<evidence type="ECO:0000256" key="10">
    <source>
        <dbReference type="ARBA" id="ARBA00022840"/>
    </source>
</evidence>
<evidence type="ECO:0000256" key="13">
    <source>
        <dbReference type="ARBA" id="ARBA00023136"/>
    </source>
</evidence>
<dbReference type="PROSITE" id="PS50885">
    <property type="entry name" value="HAMP"/>
    <property type="match status" value="1"/>
</dbReference>
<dbReference type="GO" id="GO:0000155">
    <property type="term" value="F:phosphorelay sensor kinase activity"/>
    <property type="evidence" value="ECO:0007669"/>
    <property type="project" value="InterPro"/>
</dbReference>
<evidence type="ECO:0000259" key="16">
    <source>
        <dbReference type="PROSITE" id="PS50885"/>
    </source>
</evidence>
<dbReference type="Pfam" id="PF00672">
    <property type="entry name" value="HAMP"/>
    <property type="match status" value="1"/>
</dbReference>
<evidence type="ECO:0000256" key="8">
    <source>
        <dbReference type="ARBA" id="ARBA00022741"/>
    </source>
</evidence>
<dbReference type="CDD" id="cd00082">
    <property type="entry name" value="HisKA"/>
    <property type="match status" value="1"/>
</dbReference>
<dbReference type="SMART" id="SM00388">
    <property type="entry name" value="HisKA"/>
    <property type="match status" value="1"/>
</dbReference>
<organism evidence="17 18">
    <name type="scientific">Anaeromonas frigoriresistens</name>
    <dbReference type="NCBI Taxonomy" id="2683708"/>
    <lineage>
        <taxon>Bacteria</taxon>
        <taxon>Bacillati</taxon>
        <taxon>Bacillota</taxon>
        <taxon>Tissierellia</taxon>
        <taxon>Tissierellales</taxon>
        <taxon>Thermohalobacteraceae</taxon>
        <taxon>Anaeromonas</taxon>
    </lineage>
</organism>
<evidence type="ECO:0000256" key="4">
    <source>
        <dbReference type="ARBA" id="ARBA00022475"/>
    </source>
</evidence>
<gene>
    <name evidence="17" type="ORF">GOQ27_10000</name>
</gene>
<dbReference type="EMBL" id="WSFT01000037">
    <property type="protein sequence ID" value="MBS4538798.1"/>
    <property type="molecule type" value="Genomic_DNA"/>
</dbReference>
<comment type="caution">
    <text evidence="17">The sequence shown here is derived from an EMBL/GenBank/DDBJ whole genome shotgun (WGS) entry which is preliminary data.</text>
</comment>
<protein>
    <recommendedName>
        <fullName evidence="3">histidine kinase</fullName>
        <ecNumber evidence="3">2.7.13.3</ecNumber>
    </recommendedName>
</protein>
<dbReference type="SUPFAM" id="SSF55874">
    <property type="entry name" value="ATPase domain of HSP90 chaperone/DNA topoisomerase II/histidine kinase"/>
    <property type="match status" value="1"/>
</dbReference>
<keyword evidence="4" id="KW-1003">Cell membrane</keyword>
<dbReference type="InterPro" id="IPR004358">
    <property type="entry name" value="Sig_transdc_His_kin-like_C"/>
</dbReference>
<dbReference type="InterPro" id="IPR050398">
    <property type="entry name" value="HssS/ArlS-like"/>
</dbReference>
<evidence type="ECO:0000256" key="2">
    <source>
        <dbReference type="ARBA" id="ARBA00004651"/>
    </source>
</evidence>
<keyword evidence="12" id="KW-0902">Two-component regulatory system</keyword>
<dbReference type="EC" id="2.7.13.3" evidence="3"/>
<evidence type="ECO:0000256" key="6">
    <source>
        <dbReference type="ARBA" id="ARBA00022679"/>
    </source>
</evidence>
<dbReference type="PANTHER" id="PTHR45528">
    <property type="entry name" value="SENSOR HISTIDINE KINASE CPXA"/>
    <property type="match status" value="1"/>
</dbReference>
<evidence type="ECO:0000313" key="17">
    <source>
        <dbReference type="EMBL" id="MBS4538798.1"/>
    </source>
</evidence>
<dbReference type="PANTHER" id="PTHR45528:SF1">
    <property type="entry name" value="SENSOR HISTIDINE KINASE CPXA"/>
    <property type="match status" value="1"/>
</dbReference>